<sequence>MEASGGVSGGVTVVGSDAPSEYHVAPRNDNQTPTSGSAVQITAVVQGG</sequence>
<evidence type="ECO:0000313" key="3">
    <source>
        <dbReference type="Proteomes" id="UP000265520"/>
    </source>
</evidence>
<feature type="non-terminal residue" evidence="2">
    <location>
        <position position="48"/>
    </location>
</feature>
<name>A0A392TPM9_9FABA</name>
<comment type="caution">
    <text evidence="2">The sequence shown here is derived from an EMBL/GenBank/DDBJ whole genome shotgun (WGS) entry which is preliminary data.</text>
</comment>
<organism evidence="2 3">
    <name type="scientific">Trifolium medium</name>
    <dbReference type="NCBI Taxonomy" id="97028"/>
    <lineage>
        <taxon>Eukaryota</taxon>
        <taxon>Viridiplantae</taxon>
        <taxon>Streptophyta</taxon>
        <taxon>Embryophyta</taxon>
        <taxon>Tracheophyta</taxon>
        <taxon>Spermatophyta</taxon>
        <taxon>Magnoliopsida</taxon>
        <taxon>eudicotyledons</taxon>
        <taxon>Gunneridae</taxon>
        <taxon>Pentapetalae</taxon>
        <taxon>rosids</taxon>
        <taxon>fabids</taxon>
        <taxon>Fabales</taxon>
        <taxon>Fabaceae</taxon>
        <taxon>Papilionoideae</taxon>
        <taxon>50 kb inversion clade</taxon>
        <taxon>NPAAA clade</taxon>
        <taxon>Hologalegina</taxon>
        <taxon>IRL clade</taxon>
        <taxon>Trifolieae</taxon>
        <taxon>Trifolium</taxon>
    </lineage>
</organism>
<feature type="compositionally biased region" description="Polar residues" evidence="1">
    <location>
        <begin position="28"/>
        <end position="38"/>
    </location>
</feature>
<accession>A0A392TPM9</accession>
<protein>
    <submittedName>
        <fullName evidence="2">Uncharacterized protein</fullName>
    </submittedName>
</protein>
<keyword evidence="3" id="KW-1185">Reference proteome</keyword>
<proteinExistence type="predicted"/>
<evidence type="ECO:0000313" key="2">
    <source>
        <dbReference type="EMBL" id="MCI62858.1"/>
    </source>
</evidence>
<dbReference type="Proteomes" id="UP000265520">
    <property type="component" value="Unassembled WGS sequence"/>
</dbReference>
<dbReference type="EMBL" id="LXQA010626714">
    <property type="protein sequence ID" value="MCI62858.1"/>
    <property type="molecule type" value="Genomic_DNA"/>
</dbReference>
<dbReference type="AlphaFoldDB" id="A0A392TPM9"/>
<feature type="region of interest" description="Disordered" evidence="1">
    <location>
        <begin position="1"/>
        <end position="38"/>
    </location>
</feature>
<reference evidence="2 3" key="1">
    <citation type="journal article" date="2018" name="Front. Plant Sci.">
        <title>Red Clover (Trifolium pratense) and Zigzag Clover (T. medium) - A Picture of Genomic Similarities and Differences.</title>
        <authorList>
            <person name="Dluhosova J."/>
            <person name="Istvanek J."/>
            <person name="Nedelnik J."/>
            <person name="Repkova J."/>
        </authorList>
    </citation>
    <scope>NUCLEOTIDE SEQUENCE [LARGE SCALE GENOMIC DNA]</scope>
    <source>
        <strain evidence="3">cv. 10/8</strain>
        <tissue evidence="2">Leaf</tissue>
    </source>
</reference>
<evidence type="ECO:0000256" key="1">
    <source>
        <dbReference type="SAM" id="MobiDB-lite"/>
    </source>
</evidence>